<evidence type="ECO:0000256" key="1">
    <source>
        <dbReference type="ARBA" id="ARBA00000077"/>
    </source>
</evidence>
<dbReference type="InterPro" id="IPR036397">
    <property type="entry name" value="RNaseH_sf"/>
</dbReference>
<dbReference type="NCBIfam" id="NF000594">
    <property type="entry name" value="PRK00015.1-1"/>
    <property type="match status" value="1"/>
</dbReference>
<evidence type="ECO:0000256" key="4">
    <source>
        <dbReference type="ARBA" id="ARBA00004496"/>
    </source>
</evidence>
<comment type="caution">
    <text evidence="18">The sequence shown here is derived from an EMBL/GenBank/DDBJ whole genome shotgun (WGS) entry which is preliminary data.</text>
</comment>
<dbReference type="InterPro" id="IPR022898">
    <property type="entry name" value="RNase_HII"/>
</dbReference>
<evidence type="ECO:0000313" key="19">
    <source>
        <dbReference type="Proteomes" id="UP000251869"/>
    </source>
</evidence>
<evidence type="ECO:0000256" key="5">
    <source>
        <dbReference type="ARBA" id="ARBA00007383"/>
    </source>
</evidence>
<comment type="catalytic activity">
    <reaction evidence="1 14 15 16">
        <text>Endonucleolytic cleavage to 5'-phosphomonoester.</text>
        <dbReference type="EC" id="3.1.26.4"/>
    </reaction>
</comment>
<evidence type="ECO:0000256" key="10">
    <source>
        <dbReference type="ARBA" id="ARBA00022723"/>
    </source>
</evidence>
<evidence type="ECO:0000256" key="11">
    <source>
        <dbReference type="ARBA" id="ARBA00022759"/>
    </source>
</evidence>
<dbReference type="GO" id="GO:0006298">
    <property type="term" value="P:mismatch repair"/>
    <property type="evidence" value="ECO:0007669"/>
    <property type="project" value="TreeGrafter"/>
</dbReference>
<sequence>METTASIKERLLQSESYEPWMKELKSDSRKSVQQLLVSWQRRIDKKHALLKHLEEKQAFDQQFKETADSLVAGIDEAGRGPLAGPVVTAAVILPEDCSAFIGLDDSKKIGKAKRNELAQLIKEQAISWSVHIQPPEAIDRLNIYQATKQSMEAAANGLDIAPSVVLADAMSLSLQMPSEAIIKGDAKSLCIAAASILAKTGRDDLMDEYAAAYPQYGFSKHAGYGTKDHLAALDAHGPCPIHRKTFEPVKSMAERP</sequence>
<protein>
    <recommendedName>
        <fullName evidence="7 14">Ribonuclease HII</fullName>
        <shortName evidence="14">RNase HII</shortName>
        <ecNumber evidence="6 14">3.1.26.4</ecNumber>
    </recommendedName>
</protein>
<feature type="binding site" evidence="14 15">
    <location>
        <position position="75"/>
    </location>
    <ligand>
        <name>a divalent metal cation</name>
        <dbReference type="ChEBI" id="CHEBI:60240"/>
    </ligand>
</feature>
<dbReference type="EC" id="3.1.26.4" evidence="6 14"/>
<evidence type="ECO:0000256" key="13">
    <source>
        <dbReference type="ARBA" id="ARBA00023211"/>
    </source>
</evidence>
<evidence type="ECO:0000313" key="18">
    <source>
        <dbReference type="EMBL" id="RAZ70060.1"/>
    </source>
</evidence>
<keyword evidence="10 14" id="KW-0479">Metal-binding</keyword>
<evidence type="ECO:0000256" key="2">
    <source>
        <dbReference type="ARBA" id="ARBA00001946"/>
    </source>
</evidence>
<accession>A0A365KB90</accession>
<dbReference type="InterPro" id="IPR012337">
    <property type="entry name" value="RNaseH-like_sf"/>
</dbReference>
<dbReference type="FunFam" id="3.30.420.10:FF:000006">
    <property type="entry name" value="Ribonuclease HII"/>
    <property type="match status" value="1"/>
</dbReference>
<dbReference type="AlphaFoldDB" id="A0A365KB90"/>
<evidence type="ECO:0000259" key="17">
    <source>
        <dbReference type="PROSITE" id="PS51975"/>
    </source>
</evidence>
<dbReference type="EMBL" id="QLZQ01000001">
    <property type="protein sequence ID" value="RAZ70060.1"/>
    <property type="molecule type" value="Genomic_DNA"/>
</dbReference>
<keyword evidence="19" id="KW-1185">Reference proteome</keyword>
<evidence type="ECO:0000256" key="3">
    <source>
        <dbReference type="ARBA" id="ARBA00004065"/>
    </source>
</evidence>
<keyword evidence="8 14" id="KW-0963">Cytoplasm</keyword>
<dbReference type="Proteomes" id="UP000251869">
    <property type="component" value="Unassembled WGS sequence"/>
</dbReference>
<feature type="binding site" evidence="14 15">
    <location>
        <position position="168"/>
    </location>
    <ligand>
        <name>a divalent metal cation</name>
        <dbReference type="ChEBI" id="CHEBI:60240"/>
    </ligand>
</feature>
<dbReference type="GO" id="GO:0043137">
    <property type="term" value="P:DNA replication, removal of RNA primer"/>
    <property type="evidence" value="ECO:0007669"/>
    <property type="project" value="TreeGrafter"/>
</dbReference>
<organism evidence="18 19">
    <name type="scientific">Planococcus maitriensis</name>
    <dbReference type="NCBI Taxonomy" id="221799"/>
    <lineage>
        <taxon>Bacteria</taxon>
        <taxon>Bacillati</taxon>
        <taxon>Bacillota</taxon>
        <taxon>Bacilli</taxon>
        <taxon>Bacillales</taxon>
        <taxon>Caryophanaceae</taxon>
        <taxon>Planococcus</taxon>
    </lineage>
</organism>
<dbReference type="GO" id="GO:0030145">
    <property type="term" value="F:manganese ion binding"/>
    <property type="evidence" value="ECO:0007669"/>
    <property type="project" value="UniProtKB-UniRule"/>
</dbReference>
<dbReference type="SUPFAM" id="SSF53098">
    <property type="entry name" value="Ribonuclease H-like"/>
    <property type="match status" value="1"/>
</dbReference>
<evidence type="ECO:0000256" key="9">
    <source>
        <dbReference type="ARBA" id="ARBA00022722"/>
    </source>
</evidence>
<evidence type="ECO:0000256" key="15">
    <source>
        <dbReference type="PROSITE-ProRule" id="PRU01319"/>
    </source>
</evidence>
<reference evidence="18 19" key="1">
    <citation type="submission" date="2018-06" db="EMBL/GenBank/DDBJ databases">
        <title>The draft genome sequences of strains SCU63 and S1.</title>
        <authorList>
            <person name="Gan L."/>
        </authorList>
    </citation>
    <scope>NUCLEOTIDE SEQUENCE [LARGE SCALE GENOMIC DNA]</scope>
    <source>
        <strain evidence="18 19">S1</strain>
    </source>
</reference>
<dbReference type="Pfam" id="PF01351">
    <property type="entry name" value="RNase_HII"/>
    <property type="match status" value="1"/>
</dbReference>
<dbReference type="OrthoDB" id="9803420at2"/>
<dbReference type="GO" id="GO:0004523">
    <property type="term" value="F:RNA-DNA hybrid ribonuclease activity"/>
    <property type="evidence" value="ECO:0007669"/>
    <property type="project" value="UniProtKB-UniRule"/>
</dbReference>
<comment type="function">
    <text evidence="3 14 16">Endonuclease that specifically degrades the RNA of RNA-DNA hybrids.</text>
</comment>
<name>A0A365KB90_9BACL</name>
<dbReference type="PROSITE" id="PS51975">
    <property type="entry name" value="RNASE_H_2"/>
    <property type="match status" value="1"/>
</dbReference>
<evidence type="ECO:0000256" key="7">
    <source>
        <dbReference type="ARBA" id="ARBA00019179"/>
    </source>
</evidence>
<dbReference type="RefSeq" id="WP_112231462.1">
    <property type="nucleotide sequence ID" value="NZ_QLZQ01000001.1"/>
</dbReference>
<evidence type="ECO:0000256" key="8">
    <source>
        <dbReference type="ARBA" id="ARBA00022490"/>
    </source>
</evidence>
<evidence type="ECO:0000256" key="6">
    <source>
        <dbReference type="ARBA" id="ARBA00012180"/>
    </source>
</evidence>
<comment type="similarity">
    <text evidence="5 14 16">Belongs to the RNase HII family.</text>
</comment>
<dbReference type="GO" id="GO:0003723">
    <property type="term" value="F:RNA binding"/>
    <property type="evidence" value="ECO:0007669"/>
    <property type="project" value="UniProtKB-UniRule"/>
</dbReference>
<feature type="domain" description="RNase H type-2" evidence="17">
    <location>
        <begin position="69"/>
        <end position="256"/>
    </location>
</feature>
<dbReference type="NCBIfam" id="NF000595">
    <property type="entry name" value="PRK00015.1-3"/>
    <property type="match status" value="1"/>
</dbReference>
<dbReference type="InterPro" id="IPR024567">
    <property type="entry name" value="RNase_HII/HIII_dom"/>
</dbReference>
<comment type="subcellular location">
    <subcellularLocation>
        <location evidence="4 14">Cytoplasm</location>
    </subcellularLocation>
</comment>
<comment type="cofactor">
    <cofactor evidence="14 15">
        <name>Mn(2+)</name>
        <dbReference type="ChEBI" id="CHEBI:29035"/>
    </cofactor>
    <cofactor evidence="14 15">
        <name>Mg(2+)</name>
        <dbReference type="ChEBI" id="CHEBI:18420"/>
    </cofactor>
    <text evidence="14 15">Manganese or magnesium. Binds 1 divalent metal ion per monomer in the absence of substrate. May bind a second metal ion after substrate binding.</text>
</comment>
<keyword evidence="13 14" id="KW-0464">Manganese</keyword>
<keyword evidence="11 14" id="KW-0255">Endonuclease</keyword>
<gene>
    <name evidence="14" type="primary">rnhB</name>
    <name evidence="18" type="ORF">DP119_05190</name>
</gene>
<evidence type="ECO:0000256" key="16">
    <source>
        <dbReference type="RuleBase" id="RU003515"/>
    </source>
</evidence>
<dbReference type="GO" id="GO:0005737">
    <property type="term" value="C:cytoplasm"/>
    <property type="evidence" value="ECO:0007669"/>
    <property type="project" value="UniProtKB-SubCell"/>
</dbReference>
<dbReference type="GO" id="GO:0032299">
    <property type="term" value="C:ribonuclease H2 complex"/>
    <property type="evidence" value="ECO:0007669"/>
    <property type="project" value="TreeGrafter"/>
</dbReference>
<feature type="binding site" evidence="14 15">
    <location>
        <position position="76"/>
    </location>
    <ligand>
        <name>a divalent metal cation</name>
        <dbReference type="ChEBI" id="CHEBI:60240"/>
    </ligand>
</feature>
<dbReference type="PANTHER" id="PTHR10954">
    <property type="entry name" value="RIBONUCLEASE H2 SUBUNIT A"/>
    <property type="match status" value="1"/>
</dbReference>
<keyword evidence="9 14" id="KW-0540">Nuclease</keyword>
<evidence type="ECO:0000256" key="12">
    <source>
        <dbReference type="ARBA" id="ARBA00022801"/>
    </source>
</evidence>
<dbReference type="CDD" id="cd07182">
    <property type="entry name" value="RNase_HII_bacteria_HII_like"/>
    <property type="match status" value="1"/>
</dbReference>
<dbReference type="HAMAP" id="MF_00052_B">
    <property type="entry name" value="RNase_HII_B"/>
    <property type="match status" value="1"/>
</dbReference>
<dbReference type="Gene3D" id="3.30.420.10">
    <property type="entry name" value="Ribonuclease H-like superfamily/Ribonuclease H"/>
    <property type="match status" value="1"/>
</dbReference>
<dbReference type="PANTHER" id="PTHR10954:SF18">
    <property type="entry name" value="RIBONUCLEASE HII"/>
    <property type="match status" value="1"/>
</dbReference>
<evidence type="ECO:0000256" key="14">
    <source>
        <dbReference type="HAMAP-Rule" id="MF_00052"/>
    </source>
</evidence>
<proteinExistence type="inferred from homology"/>
<dbReference type="InterPro" id="IPR001352">
    <property type="entry name" value="RNase_HII/HIII"/>
</dbReference>
<keyword evidence="12 14" id="KW-0378">Hydrolase</keyword>
<comment type="cofactor">
    <cofactor evidence="2">
        <name>Mg(2+)</name>
        <dbReference type="ChEBI" id="CHEBI:18420"/>
    </cofactor>
</comment>